<dbReference type="AlphaFoldDB" id="R7TT54"/>
<evidence type="ECO:0000313" key="8">
    <source>
        <dbReference type="Proteomes" id="UP000014760"/>
    </source>
</evidence>
<accession>R7TT54</accession>
<dbReference type="GO" id="GO:0007165">
    <property type="term" value="P:signal transduction"/>
    <property type="evidence" value="ECO:0007669"/>
    <property type="project" value="TreeGrafter"/>
</dbReference>
<dbReference type="PANTHER" id="PTHR44755:SF11">
    <property type="entry name" value="ATRIAL NATRIURETIC PEPTIDE RECEPTOR 3 ISOFORM X1"/>
    <property type="match status" value="1"/>
</dbReference>
<dbReference type="InterPro" id="IPR028082">
    <property type="entry name" value="Peripla_BP_I"/>
</dbReference>
<reference evidence="8" key="1">
    <citation type="submission" date="2012-12" db="EMBL/GenBank/DDBJ databases">
        <authorList>
            <person name="Hellsten U."/>
            <person name="Grimwood J."/>
            <person name="Chapman J.A."/>
            <person name="Shapiro H."/>
            <person name="Aerts A."/>
            <person name="Otillar R.P."/>
            <person name="Terry A.Y."/>
            <person name="Boore J.L."/>
            <person name="Simakov O."/>
            <person name="Marletaz F."/>
            <person name="Cho S.-J."/>
            <person name="Edsinger-Gonzales E."/>
            <person name="Havlak P."/>
            <person name="Kuo D.-H."/>
            <person name="Larsson T."/>
            <person name="Lv J."/>
            <person name="Arendt D."/>
            <person name="Savage R."/>
            <person name="Osoegawa K."/>
            <person name="de Jong P."/>
            <person name="Lindberg D.R."/>
            <person name="Seaver E.C."/>
            <person name="Weisblat D.A."/>
            <person name="Putnam N.H."/>
            <person name="Grigoriev I.V."/>
            <person name="Rokhsar D.S."/>
        </authorList>
    </citation>
    <scope>NUCLEOTIDE SEQUENCE</scope>
    <source>
        <strain evidence="8">I ESC-2004</strain>
    </source>
</reference>
<dbReference type="GO" id="GO:0017046">
    <property type="term" value="F:peptide hormone binding"/>
    <property type="evidence" value="ECO:0007669"/>
    <property type="project" value="TreeGrafter"/>
</dbReference>
<dbReference type="EMBL" id="KB308725">
    <property type="protein sequence ID" value="ELT96799.1"/>
    <property type="molecule type" value="Genomic_DNA"/>
</dbReference>
<evidence type="ECO:0000313" key="6">
    <source>
        <dbReference type="EMBL" id="ELT96799.1"/>
    </source>
</evidence>
<evidence type="ECO:0000256" key="3">
    <source>
        <dbReference type="ARBA" id="ARBA00022989"/>
    </source>
</evidence>
<dbReference type="Pfam" id="PF01094">
    <property type="entry name" value="ANF_receptor"/>
    <property type="match status" value="1"/>
</dbReference>
<evidence type="ECO:0000313" key="7">
    <source>
        <dbReference type="EnsemblMetazoa" id="CapteP205131"/>
    </source>
</evidence>
<keyword evidence="4" id="KW-0472">Membrane</keyword>
<dbReference type="SUPFAM" id="SSF53822">
    <property type="entry name" value="Periplasmic binding protein-like I"/>
    <property type="match status" value="1"/>
</dbReference>
<dbReference type="STRING" id="283909.R7TT54"/>
<gene>
    <name evidence="6" type="ORF">CAPTEDRAFT_205131</name>
</gene>
<evidence type="ECO:0000256" key="2">
    <source>
        <dbReference type="ARBA" id="ARBA00022692"/>
    </source>
</evidence>
<reference evidence="6 8" key="2">
    <citation type="journal article" date="2013" name="Nature">
        <title>Insights into bilaterian evolution from three spiralian genomes.</title>
        <authorList>
            <person name="Simakov O."/>
            <person name="Marletaz F."/>
            <person name="Cho S.J."/>
            <person name="Edsinger-Gonzales E."/>
            <person name="Havlak P."/>
            <person name="Hellsten U."/>
            <person name="Kuo D.H."/>
            <person name="Larsson T."/>
            <person name="Lv J."/>
            <person name="Arendt D."/>
            <person name="Savage R."/>
            <person name="Osoegawa K."/>
            <person name="de Jong P."/>
            <person name="Grimwood J."/>
            <person name="Chapman J.A."/>
            <person name="Shapiro H."/>
            <person name="Aerts A."/>
            <person name="Otillar R.P."/>
            <person name="Terry A.Y."/>
            <person name="Boore J.L."/>
            <person name="Grigoriev I.V."/>
            <person name="Lindberg D.R."/>
            <person name="Seaver E.C."/>
            <person name="Weisblat D.A."/>
            <person name="Putnam N.H."/>
            <person name="Rokhsar D.S."/>
        </authorList>
    </citation>
    <scope>NUCLEOTIDE SEQUENCE</scope>
    <source>
        <strain evidence="6 8">I ESC-2004</strain>
    </source>
</reference>
<feature type="domain" description="Receptor ligand binding region" evidence="5">
    <location>
        <begin position="59"/>
        <end position="190"/>
    </location>
</feature>
<comment type="subcellular location">
    <subcellularLocation>
        <location evidence="1">Membrane</location>
    </subcellularLocation>
</comment>
<dbReference type="HOGENOM" id="CLU_845295_0_0_1"/>
<evidence type="ECO:0000259" key="5">
    <source>
        <dbReference type="Pfam" id="PF01094"/>
    </source>
</evidence>
<keyword evidence="2" id="KW-0812">Transmembrane</keyword>
<name>R7TT54_CAPTE</name>
<dbReference type="EnsemblMetazoa" id="CapteT205131">
    <property type="protein sequence ID" value="CapteP205131"/>
    <property type="gene ID" value="CapteG205131"/>
</dbReference>
<protein>
    <recommendedName>
        <fullName evidence="5">Receptor ligand binding region domain-containing protein</fullName>
    </recommendedName>
</protein>
<organism evidence="6">
    <name type="scientific">Capitella teleta</name>
    <name type="common">Polychaete worm</name>
    <dbReference type="NCBI Taxonomy" id="283909"/>
    <lineage>
        <taxon>Eukaryota</taxon>
        <taxon>Metazoa</taxon>
        <taxon>Spiralia</taxon>
        <taxon>Lophotrochozoa</taxon>
        <taxon>Annelida</taxon>
        <taxon>Polychaeta</taxon>
        <taxon>Sedentaria</taxon>
        <taxon>Scolecida</taxon>
        <taxon>Capitellidae</taxon>
        <taxon>Capitella</taxon>
    </lineage>
</organism>
<dbReference type="OMA" id="RNCTIRA"/>
<dbReference type="InterPro" id="IPR052612">
    <property type="entry name" value="ANP_Clearance_Receptor"/>
</dbReference>
<evidence type="ECO:0000256" key="1">
    <source>
        <dbReference type="ARBA" id="ARBA00004370"/>
    </source>
</evidence>
<dbReference type="EMBL" id="AMQN01002235">
    <property type="status" value="NOT_ANNOTATED_CDS"/>
    <property type="molecule type" value="Genomic_DNA"/>
</dbReference>
<dbReference type="Proteomes" id="UP000014760">
    <property type="component" value="Unassembled WGS sequence"/>
</dbReference>
<dbReference type="OrthoDB" id="10065302at2759"/>
<dbReference type="Gene3D" id="3.40.50.2300">
    <property type="match status" value="1"/>
</dbReference>
<evidence type="ECO:0000256" key="4">
    <source>
        <dbReference type="ARBA" id="ARBA00023136"/>
    </source>
</evidence>
<dbReference type="PANTHER" id="PTHR44755">
    <property type="entry name" value="NATRIURETIC PEPTIDE RECEPTOR 3-RELATED"/>
    <property type="match status" value="1"/>
</dbReference>
<dbReference type="GO" id="GO:0038023">
    <property type="term" value="F:signaling receptor activity"/>
    <property type="evidence" value="ECO:0007669"/>
    <property type="project" value="TreeGrafter"/>
</dbReference>
<dbReference type="InterPro" id="IPR001828">
    <property type="entry name" value="ANF_lig-bd_rcpt"/>
</dbReference>
<dbReference type="GO" id="GO:0016020">
    <property type="term" value="C:membrane"/>
    <property type="evidence" value="ECO:0007669"/>
    <property type="project" value="UniProtKB-SubCell"/>
</dbReference>
<keyword evidence="8" id="KW-1185">Reference proteome</keyword>
<sequence>MTSRFLISVVVVGIIAVVGVDADLRHHSHQRRSAPGTIDIKIAALFPSNRKYLFSTEHVAPAGELAKIRIAERRILAPWVNLTTLTADSDCHEGIAMDMAINLYIHHEISVYFGPVCDYAIAPIARQVKYWDLPLVSVGGMARDFVTRRRDQYPSLTRAGPFNLLAMAHAFSAIIKSYKWKKIKMIYQRKFPDGEKMPDFCNFAIDTILYGIPEDELNPDYKKDYKKMDDEDWDDILSSEVGNSHAVCACSQLRNDVILLNCVDPPPDPPPPKACSFAYLVRVKEVDEWQNISGLVCVTLRLVVAFLFAKLHEFPRASEIERRIHDHFM</sequence>
<proteinExistence type="predicted"/>
<keyword evidence="3" id="KW-1133">Transmembrane helix</keyword>
<reference evidence="7" key="3">
    <citation type="submission" date="2015-06" db="UniProtKB">
        <authorList>
            <consortium name="EnsemblMetazoa"/>
        </authorList>
    </citation>
    <scope>IDENTIFICATION</scope>
</reference>